<dbReference type="EMBL" id="DS878526">
    <property type="protein sequence ID" value="EEC14926.1"/>
    <property type="molecule type" value="Genomic_DNA"/>
</dbReference>
<evidence type="ECO:0000313" key="1">
    <source>
        <dbReference type="EMBL" id="EEC14926.1"/>
    </source>
</evidence>
<keyword evidence="3" id="KW-1185">Reference proteome</keyword>
<dbReference type="HOGENOM" id="CLU_1556990_0_0_1"/>
<reference evidence="2" key="2">
    <citation type="submission" date="2020-05" db="UniProtKB">
        <authorList>
            <consortium name="EnsemblMetazoa"/>
        </authorList>
    </citation>
    <scope>IDENTIFICATION</scope>
    <source>
        <strain evidence="2">wikel</strain>
    </source>
</reference>
<gene>
    <name evidence="1" type="ORF">IscW_ISCW021737</name>
</gene>
<dbReference type="VEuPathDB" id="VectorBase:ISCI021737"/>
<name>B7Q7V4_IXOSC</name>
<protein>
    <submittedName>
        <fullName evidence="1 2">Uncharacterized protein</fullName>
    </submittedName>
</protein>
<accession>B7Q7V4</accession>
<dbReference type="AlphaFoldDB" id="B7Q7V4"/>
<evidence type="ECO:0000313" key="2">
    <source>
        <dbReference type="EnsemblMetazoa" id="ISCW021737-PA"/>
    </source>
</evidence>
<organism>
    <name type="scientific">Ixodes scapularis</name>
    <name type="common">Black-legged tick</name>
    <name type="synonym">Deer tick</name>
    <dbReference type="NCBI Taxonomy" id="6945"/>
    <lineage>
        <taxon>Eukaryota</taxon>
        <taxon>Metazoa</taxon>
        <taxon>Ecdysozoa</taxon>
        <taxon>Arthropoda</taxon>
        <taxon>Chelicerata</taxon>
        <taxon>Arachnida</taxon>
        <taxon>Acari</taxon>
        <taxon>Parasitiformes</taxon>
        <taxon>Ixodida</taxon>
        <taxon>Ixodoidea</taxon>
        <taxon>Ixodidae</taxon>
        <taxon>Ixodinae</taxon>
        <taxon>Ixodes</taxon>
    </lineage>
</organism>
<dbReference type="VEuPathDB" id="VectorBase:ISCW021737"/>
<dbReference type="InParanoid" id="B7Q7V4"/>
<sequence>MVRCFWFCEAALEVNMSPLHTKILPRRTFVSFTSEARNLGSQARAITSSRSQGIAIKRPNTTARGTRLRRVRLASHPYDKSAPEVPTNDATEAEVLHVVILAVGRTNANDKLRVAQPNASVAVVTASQLLVVQASVDCHIGERPAAEPGIFHIHPSCWDATRIATGDSVTFL</sequence>
<dbReference type="PaxDb" id="6945-B7Q7V4"/>
<proteinExistence type="predicted"/>
<dbReference type="EMBL" id="ABJB010603003">
    <property type="status" value="NOT_ANNOTATED_CDS"/>
    <property type="molecule type" value="Genomic_DNA"/>
</dbReference>
<dbReference type="Proteomes" id="UP000001555">
    <property type="component" value="Unassembled WGS sequence"/>
</dbReference>
<dbReference type="EnsemblMetazoa" id="ISCW021737-RA">
    <property type="protein sequence ID" value="ISCW021737-PA"/>
    <property type="gene ID" value="ISCW021737"/>
</dbReference>
<reference evidence="1 3" key="1">
    <citation type="submission" date="2008-03" db="EMBL/GenBank/DDBJ databases">
        <title>Annotation of Ixodes scapularis.</title>
        <authorList>
            <consortium name="Ixodes scapularis Genome Project Consortium"/>
            <person name="Caler E."/>
            <person name="Hannick L.I."/>
            <person name="Bidwell S."/>
            <person name="Joardar V."/>
            <person name="Thiagarajan M."/>
            <person name="Amedeo P."/>
            <person name="Galinsky K.J."/>
            <person name="Schobel S."/>
            <person name="Inman J."/>
            <person name="Hostetler J."/>
            <person name="Miller J."/>
            <person name="Hammond M."/>
            <person name="Megy K."/>
            <person name="Lawson D."/>
            <person name="Kodira C."/>
            <person name="Sutton G."/>
            <person name="Meyer J."/>
            <person name="Hill C.A."/>
            <person name="Birren B."/>
            <person name="Nene V."/>
            <person name="Collins F."/>
            <person name="Alarcon-Chaidez F."/>
            <person name="Wikel S."/>
            <person name="Strausberg R."/>
        </authorList>
    </citation>
    <scope>NUCLEOTIDE SEQUENCE [LARGE SCALE GENOMIC DNA]</scope>
    <source>
        <strain evidence="3">Wikel</strain>
        <strain evidence="1">Wikel colony</strain>
    </source>
</reference>
<evidence type="ECO:0000313" key="3">
    <source>
        <dbReference type="Proteomes" id="UP000001555"/>
    </source>
</evidence>